<organism evidence="2 3">
    <name type="scientific">Streptomyces gardneri</name>
    <dbReference type="NCBI Taxonomy" id="66892"/>
    <lineage>
        <taxon>Bacteria</taxon>
        <taxon>Bacillati</taxon>
        <taxon>Actinomycetota</taxon>
        <taxon>Actinomycetes</taxon>
        <taxon>Kitasatosporales</taxon>
        <taxon>Streptomycetaceae</taxon>
        <taxon>Streptomyces</taxon>
    </lineage>
</organism>
<evidence type="ECO:0000259" key="1">
    <source>
        <dbReference type="Pfam" id="PF01243"/>
    </source>
</evidence>
<name>A0A4Y3RIU3_9ACTN</name>
<keyword evidence="3" id="KW-1185">Reference proteome</keyword>
<dbReference type="EMBL" id="BJMN01000010">
    <property type="protein sequence ID" value="GEB55760.1"/>
    <property type="molecule type" value="Genomic_DNA"/>
</dbReference>
<protein>
    <submittedName>
        <fullName evidence="2">Pyridoxamine 5'-phosphate oxidase</fullName>
    </submittedName>
</protein>
<accession>A0A4Y3RIU3</accession>
<comment type="caution">
    <text evidence="2">The sequence shown here is derived from an EMBL/GenBank/DDBJ whole genome shotgun (WGS) entry which is preliminary data.</text>
</comment>
<dbReference type="InterPro" id="IPR012349">
    <property type="entry name" value="Split_barrel_FMN-bd"/>
</dbReference>
<dbReference type="SUPFAM" id="SSF50475">
    <property type="entry name" value="FMN-binding split barrel"/>
    <property type="match status" value="1"/>
</dbReference>
<proteinExistence type="predicted"/>
<dbReference type="InterPro" id="IPR011576">
    <property type="entry name" value="Pyridox_Oxase_N"/>
</dbReference>
<dbReference type="Proteomes" id="UP000315226">
    <property type="component" value="Unassembled WGS sequence"/>
</dbReference>
<sequence length="163" mass="18813">MSATTVESFSEIEEKFFAYIQDIVYCTMITVDRKSRPRARVLLPVWEMVDGKPVGWLAAYKTPVKVAHLAHNPHTTYSYWNPRQNAVFIDSVSTWATDPESRQHAWDLYREGSPAGVGYDPIGFWRGGLEDPGYHVLRIDPWRVQVLRGSDLKSRIWTDGDRR</sequence>
<dbReference type="AlphaFoldDB" id="A0A4Y3RIU3"/>
<evidence type="ECO:0000313" key="3">
    <source>
        <dbReference type="Proteomes" id="UP000315226"/>
    </source>
</evidence>
<gene>
    <name evidence="2" type="ORF">SGA01_13650</name>
</gene>
<feature type="domain" description="Pyridoxamine 5'-phosphate oxidase N-terminal" evidence="1">
    <location>
        <begin position="13"/>
        <end position="145"/>
    </location>
</feature>
<evidence type="ECO:0000313" key="2">
    <source>
        <dbReference type="EMBL" id="GEB55760.1"/>
    </source>
</evidence>
<dbReference type="Pfam" id="PF01243">
    <property type="entry name" value="PNPOx_N"/>
    <property type="match status" value="1"/>
</dbReference>
<reference evidence="2 3" key="1">
    <citation type="submission" date="2019-06" db="EMBL/GenBank/DDBJ databases">
        <title>Whole genome shotgun sequence of Streptomyces gardneri NBRC 12865.</title>
        <authorList>
            <person name="Hosoyama A."/>
            <person name="Uohara A."/>
            <person name="Ohji S."/>
            <person name="Ichikawa N."/>
        </authorList>
    </citation>
    <scope>NUCLEOTIDE SEQUENCE [LARGE SCALE GENOMIC DNA]</scope>
    <source>
        <strain evidence="2 3">NBRC 12865</strain>
    </source>
</reference>
<dbReference type="RefSeq" id="WP_141294310.1">
    <property type="nucleotide sequence ID" value="NZ_BJMN01000010.1"/>
</dbReference>
<dbReference type="Gene3D" id="2.30.110.10">
    <property type="entry name" value="Electron Transport, Fmn-binding Protein, Chain A"/>
    <property type="match status" value="1"/>
</dbReference>
<dbReference type="OrthoDB" id="3382273at2"/>